<dbReference type="CDD" id="cd06661">
    <property type="entry name" value="GGCT_like"/>
    <property type="match status" value="1"/>
</dbReference>
<name>A0A7W6WKU9_9PROT</name>
<feature type="active site" description="Proton acceptor" evidence="2">
    <location>
        <position position="70"/>
    </location>
</feature>
<dbReference type="GO" id="GO:0016740">
    <property type="term" value="F:transferase activity"/>
    <property type="evidence" value="ECO:0007669"/>
    <property type="project" value="UniProtKB-KW"/>
</dbReference>
<dbReference type="InterPro" id="IPR013024">
    <property type="entry name" value="GGCT-like"/>
</dbReference>
<reference evidence="4 5" key="1">
    <citation type="submission" date="2020-08" db="EMBL/GenBank/DDBJ databases">
        <title>Genome sequencing of Purple Non-Sulfur Bacteria from various extreme environments.</title>
        <authorList>
            <person name="Mayer M."/>
        </authorList>
    </citation>
    <scope>NUCLEOTIDE SEQUENCE [LARGE SCALE GENOMIC DNA]</scope>
    <source>
        <strain evidence="4 5">JA135</strain>
    </source>
</reference>
<dbReference type="SUPFAM" id="SSF110857">
    <property type="entry name" value="Gamma-glutamyl cyclotransferase-like"/>
    <property type="match status" value="1"/>
</dbReference>
<evidence type="ECO:0000256" key="1">
    <source>
        <dbReference type="ARBA" id="ARBA00023239"/>
    </source>
</evidence>
<keyword evidence="5" id="KW-1185">Reference proteome</keyword>
<proteinExistence type="predicted"/>
<comment type="caution">
    <text evidence="4">The sequence shown here is derived from an EMBL/GenBank/DDBJ whole genome shotgun (WGS) entry which is preliminary data.</text>
</comment>
<sequence length="142" mass="15459">MLYLAYGSNLSRSRMAERCPRATPLDPVILPDWRLCFERVATIQPAPGGTVPAALYRLTPACERTLDAVEGVAEGRYRRAHLTVADAKGRSRAVLTYIKVDARRGPPTEAYYAHIARGYADWGHDPAVLAAALADPGAERAP</sequence>
<evidence type="ECO:0000256" key="3">
    <source>
        <dbReference type="PIRSR" id="PIRSR617939-2"/>
    </source>
</evidence>
<dbReference type="RefSeq" id="WP_184434294.1">
    <property type="nucleotide sequence ID" value="NZ_JACIGI010000012.1"/>
</dbReference>
<dbReference type="PANTHER" id="PTHR12935:SF0">
    <property type="entry name" value="GAMMA-GLUTAMYLCYCLOTRANSFERASE"/>
    <property type="match status" value="1"/>
</dbReference>
<keyword evidence="1" id="KW-0456">Lyase</keyword>
<evidence type="ECO:0000256" key="2">
    <source>
        <dbReference type="PIRSR" id="PIRSR617939-1"/>
    </source>
</evidence>
<dbReference type="Pfam" id="PF13772">
    <property type="entry name" value="AIG2_2"/>
    <property type="match status" value="1"/>
</dbReference>
<evidence type="ECO:0000313" key="4">
    <source>
        <dbReference type="EMBL" id="MBB4286048.1"/>
    </source>
</evidence>
<protein>
    <submittedName>
        <fullName evidence="4">Gamma-glutamylcyclotransferase (GGCT)/AIG2-like uncharacterized protein YtfP</fullName>
    </submittedName>
</protein>
<gene>
    <name evidence="4" type="ORF">GGD88_001773</name>
</gene>
<organism evidence="4 5">
    <name type="scientific">Roseospira goensis</name>
    <dbReference type="NCBI Taxonomy" id="391922"/>
    <lineage>
        <taxon>Bacteria</taxon>
        <taxon>Pseudomonadati</taxon>
        <taxon>Pseudomonadota</taxon>
        <taxon>Alphaproteobacteria</taxon>
        <taxon>Rhodospirillales</taxon>
        <taxon>Rhodospirillaceae</taxon>
        <taxon>Roseospira</taxon>
    </lineage>
</organism>
<keyword evidence="4" id="KW-0808">Transferase</keyword>
<dbReference type="Gene3D" id="3.10.490.10">
    <property type="entry name" value="Gamma-glutamyl cyclotransferase-like"/>
    <property type="match status" value="1"/>
</dbReference>
<dbReference type="GO" id="GO:0003839">
    <property type="term" value="F:gamma-glutamylcyclotransferase activity"/>
    <property type="evidence" value="ECO:0007669"/>
    <property type="project" value="InterPro"/>
</dbReference>
<dbReference type="EMBL" id="JACIGI010000012">
    <property type="protein sequence ID" value="MBB4286048.1"/>
    <property type="molecule type" value="Genomic_DNA"/>
</dbReference>
<dbReference type="Proteomes" id="UP000555728">
    <property type="component" value="Unassembled WGS sequence"/>
</dbReference>
<dbReference type="AlphaFoldDB" id="A0A7W6WKU9"/>
<dbReference type="InterPro" id="IPR017939">
    <property type="entry name" value="G-Glutamylcylcotransferase"/>
</dbReference>
<feature type="binding site" evidence="3">
    <location>
        <begin position="3"/>
        <end position="8"/>
    </location>
    <ligand>
        <name>substrate</name>
    </ligand>
</feature>
<evidence type="ECO:0000313" key="5">
    <source>
        <dbReference type="Proteomes" id="UP000555728"/>
    </source>
</evidence>
<accession>A0A7W6WKU9</accession>
<dbReference type="PANTHER" id="PTHR12935">
    <property type="entry name" value="GAMMA-GLUTAMYLCYCLOTRANSFERASE"/>
    <property type="match status" value="1"/>
</dbReference>
<dbReference type="InterPro" id="IPR036568">
    <property type="entry name" value="GGCT-like_sf"/>
</dbReference>